<name>A0A1Z1MB78_9FLOR</name>
<dbReference type="Gene3D" id="3.40.50.300">
    <property type="entry name" value="P-loop containing nucleotide triphosphate hydrolases"/>
    <property type="match status" value="1"/>
</dbReference>
<keyword evidence="2 9" id="KW-0150">Chloroplast</keyword>
<evidence type="ECO:0000256" key="2">
    <source>
        <dbReference type="ARBA" id="ARBA00022528"/>
    </source>
</evidence>
<sequence>MRFEQKIQKITRSNNHLVYIYTKEEERLENILLRTNKDLFKSQIYVWDFIEGYKNRPNDFSSCRQNPLEALVSIEKHKTIDTIIFFLKDFHFFLNDVTINRKVKNLYKWLKKNNKYVFMSGTDLAIPTSLNDHITYIKLPLPNENEIKWEVKNFFNQTNLNIKQYSELICKAYKGFSSKQIKTSLLQLLEKDLTISEIVQTILKEKSENFHSISGLQFYDINKTLIKLAGFNNLKIWLKLRNIISSQKANAYGIKSPKGILLVGIQGTGKSLSAKSISQEWNIPLLKLDIGKIFASTLGESENRIEKVIEVSQAMSPCILWIDEIEKIFTKDHNNNDSGTTQRVTSILLNWLSDRQDEVFILATANKINNLPIEMLRKGRFDEIFFVDLPNFKERMDIFRVHLTKVRPITWNKYNIYYFSKISNGFSGAEIEQAVMNAMYSGFNESREFNSCDIINSIDHLIPVAETHNQEIRKMRQWGYSGKTQIA</sequence>
<evidence type="ECO:0000256" key="7">
    <source>
        <dbReference type="ARBA" id="ARBA00040480"/>
    </source>
</evidence>
<dbReference type="PANTHER" id="PTHR42960">
    <property type="entry name" value="YCF46 PROTEIN"/>
    <property type="match status" value="1"/>
</dbReference>
<dbReference type="PANTHER" id="PTHR42960:SF1">
    <property type="entry name" value="YCF46 PROTEIN"/>
    <property type="match status" value="1"/>
</dbReference>
<comment type="similarity">
    <text evidence="6">Belongs to the AAA ATPase family. Highly divergent.</text>
</comment>
<geneLocation type="chloroplast" evidence="9"/>
<dbReference type="InterPro" id="IPR003959">
    <property type="entry name" value="ATPase_AAA_core"/>
</dbReference>
<evidence type="ECO:0000313" key="9">
    <source>
        <dbReference type="EMBL" id="ARW63220.1"/>
    </source>
</evidence>
<keyword evidence="3 9" id="KW-0934">Plastid</keyword>
<dbReference type="EMBL" id="MF101427">
    <property type="protein sequence ID" value="ARW63220.1"/>
    <property type="molecule type" value="Genomic_DNA"/>
</dbReference>
<evidence type="ECO:0000256" key="6">
    <source>
        <dbReference type="ARBA" id="ARBA00038088"/>
    </source>
</evidence>
<dbReference type="InterPro" id="IPR027417">
    <property type="entry name" value="P-loop_NTPase"/>
</dbReference>
<dbReference type="InterPro" id="IPR052381">
    <property type="entry name" value="AAA_domain_protein"/>
</dbReference>
<evidence type="ECO:0000256" key="3">
    <source>
        <dbReference type="ARBA" id="ARBA00022640"/>
    </source>
</evidence>
<dbReference type="AlphaFoldDB" id="A0A1Z1MB78"/>
<organism evidence="9">
    <name type="scientific">Polysiphonia elongata</name>
    <dbReference type="NCBI Taxonomy" id="159753"/>
    <lineage>
        <taxon>Eukaryota</taxon>
        <taxon>Rhodophyta</taxon>
        <taxon>Florideophyceae</taxon>
        <taxon>Rhodymeniophycidae</taxon>
        <taxon>Ceramiales</taxon>
        <taxon>Rhodomelaceae</taxon>
        <taxon>Polysiphonioideae</taxon>
        <taxon>Polysiphonia</taxon>
    </lineage>
</organism>
<evidence type="ECO:0000256" key="1">
    <source>
        <dbReference type="ARBA" id="ARBA00004229"/>
    </source>
</evidence>
<proteinExistence type="inferred from homology"/>
<evidence type="ECO:0000256" key="4">
    <source>
        <dbReference type="ARBA" id="ARBA00022741"/>
    </source>
</evidence>
<evidence type="ECO:0000259" key="8">
    <source>
        <dbReference type="SMART" id="SM00382"/>
    </source>
</evidence>
<dbReference type="SMART" id="SM00382">
    <property type="entry name" value="AAA"/>
    <property type="match status" value="1"/>
</dbReference>
<dbReference type="Pfam" id="PF00004">
    <property type="entry name" value="AAA"/>
    <property type="match status" value="1"/>
</dbReference>
<dbReference type="GeneID" id="33356558"/>
<evidence type="ECO:0000256" key="5">
    <source>
        <dbReference type="ARBA" id="ARBA00022840"/>
    </source>
</evidence>
<protein>
    <recommendedName>
        <fullName evidence="7">Uncharacterized AAA domain-containing protein ycf46</fullName>
    </recommendedName>
</protein>
<dbReference type="InterPro" id="IPR003593">
    <property type="entry name" value="AAA+_ATPase"/>
</dbReference>
<dbReference type="GO" id="GO:0005524">
    <property type="term" value="F:ATP binding"/>
    <property type="evidence" value="ECO:0007669"/>
    <property type="project" value="UniProtKB-KW"/>
</dbReference>
<keyword evidence="5" id="KW-0067">ATP-binding</keyword>
<dbReference type="GO" id="GO:0009507">
    <property type="term" value="C:chloroplast"/>
    <property type="evidence" value="ECO:0007669"/>
    <property type="project" value="UniProtKB-SubCell"/>
</dbReference>
<dbReference type="RefSeq" id="YP_009394658.1">
    <property type="nucleotide sequence ID" value="NC_035274.1"/>
</dbReference>
<reference evidence="9" key="1">
    <citation type="journal article" date="2017" name="J. Phycol.">
        <title>Analysis of chloroplast genomes and a supermatrix inform reclassification of the Rhodomelaceae (Rhodophyta).</title>
        <authorList>
            <person name="Diaz-Tapia P."/>
            <person name="Maggs C.A."/>
            <person name="West J.A."/>
            <person name="Verbruggen H."/>
        </authorList>
    </citation>
    <scope>NUCLEOTIDE SEQUENCE</scope>
    <source>
        <strain evidence="9">PD547</strain>
    </source>
</reference>
<gene>
    <name evidence="9" type="primary">ycf46</name>
</gene>
<accession>A0A1Z1MB78</accession>
<dbReference type="Gene3D" id="1.10.8.60">
    <property type="match status" value="1"/>
</dbReference>
<feature type="domain" description="AAA+ ATPase" evidence="8">
    <location>
        <begin position="256"/>
        <end position="391"/>
    </location>
</feature>
<dbReference type="GO" id="GO:0016887">
    <property type="term" value="F:ATP hydrolysis activity"/>
    <property type="evidence" value="ECO:0007669"/>
    <property type="project" value="InterPro"/>
</dbReference>
<dbReference type="SUPFAM" id="SSF52540">
    <property type="entry name" value="P-loop containing nucleoside triphosphate hydrolases"/>
    <property type="match status" value="1"/>
</dbReference>
<comment type="subcellular location">
    <subcellularLocation>
        <location evidence="1">Plastid</location>
        <location evidence="1">Chloroplast</location>
    </subcellularLocation>
</comment>
<keyword evidence="4" id="KW-0547">Nucleotide-binding</keyword>